<dbReference type="EMBL" id="JACHNS010000001">
    <property type="protein sequence ID" value="MBB4591874.1"/>
    <property type="molecule type" value="Genomic_DNA"/>
</dbReference>
<organism evidence="1 2">
    <name type="scientific">Xanthomonas cannabis</name>
    <dbReference type="NCBI Taxonomy" id="1885674"/>
    <lineage>
        <taxon>Bacteria</taxon>
        <taxon>Pseudomonadati</taxon>
        <taxon>Pseudomonadota</taxon>
        <taxon>Gammaproteobacteria</taxon>
        <taxon>Lysobacterales</taxon>
        <taxon>Lysobacteraceae</taxon>
        <taxon>Xanthomonas</taxon>
    </lineage>
</organism>
<sequence>MNTEFKTAMLYGDMSADSADDQYPQVTVCENCIEEDSKRGEDQIIVQITSDYDSIYGEECYICDTPAEEG</sequence>
<name>A0ABR6JGG1_9XANT</name>
<dbReference type="Proteomes" id="UP000554726">
    <property type="component" value="Unassembled WGS sequence"/>
</dbReference>
<protein>
    <submittedName>
        <fullName evidence="1">Uncharacterized protein</fullName>
    </submittedName>
</protein>
<keyword evidence="2" id="KW-1185">Reference proteome</keyword>
<dbReference type="RefSeq" id="WP_184438712.1">
    <property type="nucleotide sequence ID" value="NZ_JACHNS010000001.1"/>
</dbReference>
<gene>
    <name evidence="1" type="ORF">FHR60_000497</name>
</gene>
<evidence type="ECO:0000313" key="1">
    <source>
        <dbReference type="EMBL" id="MBB4591874.1"/>
    </source>
</evidence>
<reference evidence="1 2" key="1">
    <citation type="submission" date="2020-08" db="EMBL/GenBank/DDBJ databases">
        <title>Studying the diversity of plant-associated saprophytic bacteria and their role in host health and plant-pathogen interactions.</title>
        <authorList>
            <person name="Potnis N."/>
        </authorList>
    </citation>
    <scope>NUCLEOTIDE SEQUENCE [LARGE SCALE GENOMIC DNA]</scope>
    <source>
        <strain evidence="1 2">F16</strain>
    </source>
</reference>
<comment type="caution">
    <text evidence="1">The sequence shown here is derived from an EMBL/GenBank/DDBJ whole genome shotgun (WGS) entry which is preliminary data.</text>
</comment>
<accession>A0ABR6JGG1</accession>
<evidence type="ECO:0000313" key="2">
    <source>
        <dbReference type="Proteomes" id="UP000554726"/>
    </source>
</evidence>
<proteinExistence type="predicted"/>